<dbReference type="Proteomes" id="UP000054144">
    <property type="component" value="Unassembled WGS sequence"/>
</dbReference>
<feature type="region of interest" description="Disordered" evidence="1">
    <location>
        <begin position="255"/>
        <end position="278"/>
    </location>
</feature>
<evidence type="ECO:0000313" key="4">
    <source>
        <dbReference type="Proteomes" id="UP000054144"/>
    </source>
</evidence>
<dbReference type="EMBL" id="KN881629">
    <property type="protein sequence ID" value="KIY52851.1"/>
    <property type="molecule type" value="Genomic_DNA"/>
</dbReference>
<name>A0A0D7ANG4_9AGAR</name>
<accession>A0A0D7ANG4</accession>
<dbReference type="GO" id="GO:0005737">
    <property type="term" value="C:cytoplasm"/>
    <property type="evidence" value="ECO:0007669"/>
    <property type="project" value="InterPro"/>
</dbReference>
<evidence type="ECO:0000256" key="1">
    <source>
        <dbReference type="SAM" id="MobiDB-lite"/>
    </source>
</evidence>
<organism evidence="3 4">
    <name type="scientific">Fistulina hepatica ATCC 64428</name>
    <dbReference type="NCBI Taxonomy" id="1128425"/>
    <lineage>
        <taxon>Eukaryota</taxon>
        <taxon>Fungi</taxon>
        <taxon>Dikarya</taxon>
        <taxon>Basidiomycota</taxon>
        <taxon>Agaricomycotina</taxon>
        <taxon>Agaricomycetes</taxon>
        <taxon>Agaricomycetidae</taxon>
        <taxon>Agaricales</taxon>
        <taxon>Fistulinaceae</taxon>
        <taxon>Fistulina</taxon>
    </lineage>
</organism>
<feature type="region of interest" description="Disordered" evidence="1">
    <location>
        <begin position="1"/>
        <end position="20"/>
    </location>
</feature>
<dbReference type="InterPro" id="IPR007320">
    <property type="entry name" value="PDCD2_C"/>
</dbReference>
<sequence>MPQTHQDWSDSDEEELSTTETSVLLGVPDGPVEHADDIADAAVSRIGGRPAFLSALPPLACSQCKVCQKPTELLVQMWCPFEDSPMDRALYVWGCANAACQAKAGSVRAWRGLRYNEEYAIKLKAKLAKRRTKEEAKAREREECERKIKAGNPFSSSSSTFAPNPFGLGAQIFGDSNPTNGNETDAESKLDDEDQEEVAGGNFDAKSDSAGSEDSLVVALAAASIEDSPWTSAPAFPAMYLSTVSEYVPPEPKAKLPKGVEVDDGLDDNNNKKGGKRMDEFDHKYENSLEIDPVLAHFMERVAYEGEQCVRYDLGGTPLPYARDNVYQTLFAASPNVSLPVTRANYVVLPQKREFTTAGIPNCSMCGGPRTFECQLMPNLINLLSPYLEDATPDPDKFTSDEERTRRLQATLTDKTRRALSWGTCMIFSCKKDCAGPDDTLKDIWQEEVVLIQAEV</sequence>
<feature type="compositionally biased region" description="Polar residues" evidence="1">
    <location>
        <begin position="174"/>
        <end position="183"/>
    </location>
</feature>
<gene>
    <name evidence="3" type="ORF">FISHEDRAFT_63544</name>
</gene>
<reference evidence="3 4" key="1">
    <citation type="journal article" date="2015" name="Fungal Genet. Biol.">
        <title>Evolution of novel wood decay mechanisms in Agaricales revealed by the genome sequences of Fistulina hepatica and Cylindrobasidium torrendii.</title>
        <authorList>
            <person name="Floudas D."/>
            <person name="Held B.W."/>
            <person name="Riley R."/>
            <person name="Nagy L.G."/>
            <person name="Koehler G."/>
            <person name="Ransdell A.S."/>
            <person name="Younus H."/>
            <person name="Chow J."/>
            <person name="Chiniquy J."/>
            <person name="Lipzen A."/>
            <person name="Tritt A."/>
            <person name="Sun H."/>
            <person name="Haridas S."/>
            <person name="LaButti K."/>
            <person name="Ohm R.A."/>
            <person name="Kues U."/>
            <person name="Blanchette R.A."/>
            <person name="Grigoriev I.V."/>
            <person name="Minto R.E."/>
            <person name="Hibbett D.S."/>
        </authorList>
    </citation>
    <scope>NUCLEOTIDE SEQUENCE [LARGE SCALE GENOMIC DNA]</scope>
    <source>
        <strain evidence="3 4">ATCC 64428</strain>
    </source>
</reference>
<evidence type="ECO:0000313" key="3">
    <source>
        <dbReference type="EMBL" id="KIY52851.1"/>
    </source>
</evidence>
<evidence type="ECO:0000259" key="2">
    <source>
        <dbReference type="Pfam" id="PF04194"/>
    </source>
</evidence>
<feature type="domain" description="Programmed cell death protein 2 C-terminal" evidence="2">
    <location>
        <begin position="293"/>
        <end position="453"/>
    </location>
</feature>
<dbReference type="OrthoDB" id="443682at2759"/>
<dbReference type="PANTHER" id="PTHR47524">
    <property type="entry name" value="20S RRNA ACCUMULATION PROTEIN 4"/>
    <property type="match status" value="1"/>
</dbReference>
<dbReference type="AlphaFoldDB" id="A0A0D7ANG4"/>
<dbReference type="Pfam" id="PF04194">
    <property type="entry name" value="PDCD2_C"/>
    <property type="match status" value="1"/>
</dbReference>
<dbReference type="PANTHER" id="PTHR47524:SF1">
    <property type="entry name" value="20S RRNA ACCUMULATION PROTEIN 4"/>
    <property type="match status" value="1"/>
</dbReference>
<feature type="compositionally biased region" description="Basic and acidic residues" evidence="1">
    <location>
        <begin position="132"/>
        <end position="148"/>
    </location>
</feature>
<protein>
    <recommendedName>
        <fullName evidence="2">Programmed cell death protein 2 C-terminal domain-containing protein</fullName>
    </recommendedName>
</protein>
<feature type="compositionally biased region" description="Polar residues" evidence="1">
    <location>
        <begin position="153"/>
        <end position="162"/>
    </location>
</feature>
<feature type="region of interest" description="Disordered" evidence="1">
    <location>
        <begin position="132"/>
        <end position="210"/>
    </location>
</feature>
<keyword evidence="4" id="KW-1185">Reference proteome</keyword>
<dbReference type="GO" id="GO:0030490">
    <property type="term" value="P:maturation of SSU-rRNA"/>
    <property type="evidence" value="ECO:0007669"/>
    <property type="project" value="TreeGrafter"/>
</dbReference>
<proteinExistence type="predicted"/>